<protein>
    <submittedName>
        <fullName evidence="3">Uncharacterized protein</fullName>
    </submittedName>
</protein>
<feature type="coiled-coil region" evidence="1">
    <location>
        <begin position="456"/>
        <end position="483"/>
    </location>
</feature>
<organism evidence="3 4">
    <name type="scientific">Ramalina farinacea</name>
    <dbReference type="NCBI Taxonomy" id="258253"/>
    <lineage>
        <taxon>Eukaryota</taxon>
        <taxon>Fungi</taxon>
        <taxon>Dikarya</taxon>
        <taxon>Ascomycota</taxon>
        <taxon>Pezizomycotina</taxon>
        <taxon>Lecanoromycetes</taxon>
        <taxon>OSLEUM clade</taxon>
        <taxon>Lecanoromycetidae</taxon>
        <taxon>Lecanorales</taxon>
        <taxon>Lecanorineae</taxon>
        <taxon>Ramalinaceae</taxon>
        <taxon>Ramalina</taxon>
    </lineage>
</organism>
<keyword evidence="1" id="KW-0175">Coiled coil</keyword>
<evidence type="ECO:0000313" key="3">
    <source>
        <dbReference type="EMBL" id="MDI1485721.1"/>
    </source>
</evidence>
<feature type="region of interest" description="Disordered" evidence="2">
    <location>
        <begin position="172"/>
        <end position="192"/>
    </location>
</feature>
<feature type="compositionally biased region" description="Basic and acidic residues" evidence="2">
    <location>
        <begin position="30"/>
        <end position="40"/>
    </location>
</feature>
<feature type="region of interest" description="Disordered" evidence="2">
    <location>
        <begin position="344"/>
        <end position="370"/>
    </location>
</feature>
<feature type="region of interest" description="Disordered" evidence="2">
    <location>
        <begin position="394"/>
        <end position="417"/>
    </location>
</feature>
<feature type="compositionally biased region" description="Basic and acidic residues" evidence="2">
    <location>
        <begin position="68"/>
        <end position="102"/>
    </location>
</feature>
<evidence type="ECO:0000313" key="4">
    <source>
        <dbReference type="Proteomes" id="UP001161017"/>
    </source>
</evidence>
<feature type="compositionally biased region" description="Acidic residues" evidence="2">
    <location>
        <begin position="399"/>
        <end position="408"/>
    </location>
</feature>
<accession>A0AA43QFR8</accession>
<proteinExistence type="predicted"/>
<dbReference type="Proteomes" id="UP001161017">
    <property type="component" value="Unassembled WGS sequence"/>
</dbReference>
<feature type="compositionally biased region" description="Polar residues" evidence="2">
    <location>
        <begin position="133"/>
        <end position="148"/>
    </location>
</feature>
<dbReference type="AlphaFoldDB" id="A0AA43QFR8"/>
<dbReference type="EMBL" id="JAPUFD010000002">
    <property type="protein sequence ID" value="MDI1485721.1"/>
    <property type="molecule type" value="Genomic_DNA"/>
</dbReference>
<comment type="caution">
    <text evidence="3">The sequence shown here is derived from an EMBL/GenBank/DDBJ whole genome shotgun (WGS) entry which is preliminary data.</text>
</comment>
<sequence>MPLQERVKDGFEDFTIDLGALGEKPSSIVVEDRDQGRDEMPSEDDGPEDFTLNMAKWMKGDDKWVKKEDIEAKGNNQKDKDGPSDDESLSEKLERDFREIDNHVGGFEEESLFEPAESSTPQSQRNIEVESEPQPSQDQLLAQTGQQFEETKGQSTEEEIFRRISALQTEVESMRAEEENMRRDNARMSRENELIKIQRDQAQRKLGEWDHQMTINRKNDHLRLEDVCEQLQDANDAKAALEAELEDTRDRLQHADDTATTLEAELEDLRHNHSEELDSLRALLEQQKEETEHERSKSLTIAHEAAKLAETRQHNEMAIQKLSAEVEKANSELKNGCDQLRESRRISEEVENENEKLSEEVSRQSKDLSHAQEQLQDKLIELQAAHASIAELRAKNASNEEDAAEEAAEAATERSNREHSAIVASVKAQHAKERNLLSAALKKAGQTHKTREAALKESHESQLLQLQQQIKSLEHQVAEQNESSTHSVEDELRSAIRVLSTKLEKSHQATKTARADAEAARQEALSTKEMNEAVNAELELRFVETTRQRENEWMRRANLLFKERDRMGRVLLQSWGKEEMGSPEKGDKQAYRYKYVKGRF</sequence>
<evidence type="ECO:0000256" key="1">
    <source>
        <dbReference type="SAM" id="Coils"/>
    </source>
</evidence>
<evidence type="ECO:0000256" key="2">
    <source>
        <dbReference type="SAM" id="MobiDB-lite"/>
    </source>
</evidence>
<keyword evidence="4" id="KW-1185">Reference proteome</keyword>
<gene>
    <name evidence="3" type="ORF">OHK93_003910</name>
</gene>
<feature type="compositionally biased region" description="Polar residues" evidence="2">
    <location>
        <begin position="117"/>
        <end position="126"/>
    </location>
</feature>
<feature type="region of interest" description="Disordered" evidence="2">
    <location>
        <begin position="23"/>
        <end position="50"/>
    </location>
</feature>
<name>A0AA43QFR8_9LECA</name>
<reference evidence="3" key="1">
    <citation type="journal article" date="2023" name="Genome Biol. Evol.">
        <title>First Whole Genome Sequence and Flow Cytometry Genome Size Data for the Lichen-Forming Fungus Ramalina farinacea (Ascomycota).</title>
        <authorList>
            <person name="Llewellyn T."/>
            <person name="Mian S."/>
            <person name="Hill R."/>
            <person name="Leitch I.J."/>
            <person name="Gaya E."/>
        </authorList>
    </citation>
    <scope>NUCLEOTIDE SEQUENCE</scope>
    <source>
        <strain evidence="3">LIQ254RAFAR</strain>
    </source>
</reference>
<feature type="region of interest" description="Disordered" evidence="2">
    <location>
        <begin position="68"/>
        <end position="160"/>
    </location>
</feature>